<dbReference type="PANTHER" id="PTHR36933">
    <property type="entry name" value="SLL0788 PROTEIN"/>
    <property type="match status" value="1"/>
</dbReference>
<dbReference type="InterPro" id="IPR012347">
    <property type="entry name" value="Ferritin-like"/>
</dbReference>
<dbReference type="RefSeq" id="WP_068099874.1">
    <property type="nucleotide sequence ID" value="NZ_JABUKE010000011.1"/>
</dbReference>
<gene>
    <name evidence="3" type="ORF">HQ605_04690</name>
</gene>
<proteinExistence type="predicted"/>
<keyword evidence="1" id="KW-0812">Transmembrane</keyword>
<evidence type="ECO:0000313" key="4">
    <source>
        <dbReference type="Proteomes" id="UP001520140"/>
    </source>
</evidence>
<evidence type="ECO:0000259" key="2">
    <source>
        <dbReference type="Pfam" id="PF03713"/>
    </source>
</evidence>
<protein>
    <submittedName>
        <fullName evidence="3">DUF305 domain-containing protein</fullName>
    </submittedName>
</protein>
<feature type="transmembrane region" description="Helical" evidence="1">
    <location>
        <begin position="25"/>
        <end position="44"/>
    </location>
</feature>
<keyword evidence="1" id="KW-0472">Membrane</keyword>
<evidence type="ECO:0000313" key="3">
    <source>
        <dbReference type="EMBL" id="MBY6320114.1"/>
    </source>
</evidence>
<accession>A0ABS7NQ36</accession>
<keyword evidence="4" id="KW-1185">Reference proteome</keyword>
<organism evidence="3 4">
    <name type="scientific">Rhodococcoides kroppenstedtii</name>
    <dbReference type="NCBI Taxonomy" id="293050"/>
    <lineage>
        <taxon>Bacteria</taxon>
        <taxon>Bacillati</taxon>
        <taxon>Actinomycetota</taxon>
        <taxon>Actinomycetes</taxon>
        <taxon>Mycobacteriales</taxon>
        <taxon>Nocardiaceae</taxon>
        <taxon>Rhodococcoides</taxon>
    </lineage>
</organism>
<reference evidence="3 4" key="1">
    <citation type="submission" date="2020-06" db="EMBL/GenBank/DDBJ databases">
        <title>Taxonomy, biology and ecology of Rhodococcus bacteria occurring in California pistachio and other woody hosts as revealed by genome sequence analyses.</title>
        <authorList>
            <person name="Gai Y."/>
            <person name="Riely B."/>
        </authorList>
    </citation>
    <scope>NUCLEOTIDE SEQUENCE [LARGE SCALE GENOMIC DNA]</scope>
    <source>
        <strain evidence="3 4">BP-284</strain>
    </source>
</reference>
<dbReference type="EMBL" id="JABUKG010000003">
    <property type="protein sequence ID" value="MBY6320114.1"/>
    <property type="molecule type" value="Genomic_DNA"/>
</dbReference>
<evidence type="ECO:0000256" key="1">
    <source>
        <dbReference type="SAM" id="Phobius"/>
    </source>
</evidence>
<sequence>MSGDAADARTEGLESAPRRSQRGPLLALGVVALLLVGFAVGFLAQLPLRDDAPAHPALDSVDVGFAQDMTVHHNQAIEMATVALGSATDPLVRNLAYDILTTQQNQVGQMQGWLALWDAPPLPTGGYMGWMSDGSGHGGHGGGGMADMSTNAGSGDGTVAAMPGMATAQDMTNLRAATGPAADVLFLQLMLRHHQGGLPMMEYGAMHASSAVVRQLAQTMVDTQQSESQLMTQMLTEKGAAPI</sequence>
<dbReference type="InterPro" id="IPR005183">
    <property type="entry name" value="DUF305_CopM-like"/>
</dbReference>
<dbReference type="Proteomes" id="UP001520140">
    <property type="component" value="Unassembled WGS sequence"/>
</dbReference>
<comment type="caution">
    <text evidence="3">The sequence shown here is derived from an EMBL/GenBank/DDBJ whole genome shotgun (WGS) entry which is preliminary data.</text>
</comment>
<dbReference type="Pfam" id="PF03713">
    <property type="entry name" value="DUF305"/>
    <property type="match status" value="1"/>
</dbReference>
<name>A0ABS7NQ36_9NOCA</name>
<dbReference type="Gene3D" id="1.20.1260.10">
    <property type="match status" value="1"/>
</dbReference>
<feature type="domain" description="DUF305" evidence="2">
    <location>
        <begin position="62"/>
        <end position="235"/>
    </location>
</feature>
<dbReference type="PANTHER" id="PTHR36933:SF1">
    <property type="entry name" value="SLL0788 PROTEIN"/>
    <property type="match status" value="1"/>
</dbReference>
<keyword evidence="1" id="KW-1133">Transmembrane helix</keyword>